<dbReference type="Proteomes" id="UP001329430">
    <property type="component" value="Chromosome 5"/>
</dbReference>
<dbReference type="InterPro" id="IPR000595">
    <property type="entry name" value="cNMP-bd_dom"/>
</dbReference>
<dbReference type="Gene3D" id="1.10.287.630">
    <property type="entry name" value="Helix hairpin bin"/>
    <property type="match status" value="1"/>
</dbReference>
<dbReference type="InterPro" id="IPR018490">
    <property type="entry name" value="cNMP-bd_dom_sf"/>
</dbReference>
<dbReference type="GO" id="GO:0003254">
    <property type="term" value="P:regulation of membrane depolarization"/>
    <property type="evidence" value="ECO:0007669"/>
    <property type="project" value="TreeGrafter"/>
</dbReference>
<dbReference type="GO" id="GO:0005249">
    <property type="term" value="F:voltage-gated potassium channel activity"/>
    <property type="evidence" value="ECO:0007669"/>
    <property type="project" value="TreeGrafter"/>
</dbReference>
<evidence type="ECO:0000313" key="4">
    <source>
        <dbReference type="Proteomes" id="UP001329430"/>
    </source>
</evidence>
<dbReference type="AlphaFoldDB" id="A0AAN7VC66"/>
<evidence type="ECO:0000256" key="1">
    <source>
        <dbReference type="SAM" id="Phobius"/>
    </source>
</evidence>
<dbReference type="PROSITE" id="PS50042">
    <property type="entry name" value="CNMP_BINDING_3"/>
    <property type="match status" value="1"/>
</dbReference>
<protein>
    <recommendedName>
        <fullName evidence="2">Cyclic nucleotide-binding domain-containing protein</fullName>
    </recommendedName>
</protein>
<dbReference type="SUPFAM" id="SSF51206">
    <property type="entry name" value="cAMP-binding domain-like"/>
    <property type="match status" value="1"/>
</dbReference>
<dbReference type="InterPro" id="IPR014710">
    <property type="entry name" value="RmlC-like_jellyroll"/>
</dbReference>
<dbReference type="InterPro" id="IPR051413">
    <property type="entry name" value="K/Na_HCN_channel"/>
</dbReference>
<gene>
    <name evidence="3" type="ORF">RI129_007339</name>
</gene>
<dbReference type="SMART" id="SM00100">
    <property type="entry name" value="cNMP"/>
    <property type="match status" value="1"/>
</dbReference>
<keyword evidence="1" id="KW-0472">Membrane</keyword>
<feature type="transmembrane region" description="Helical" evidence="1">
    <location>
        <begin position="46"/>
        <end position="69"/>
    </location>
</feature>
<evidence type="ECO:0000313" key="3">
    <source>
        <dbReference type="EMBL" id="KAK5643494.1"/>
    </source>
</evidence>
<dbReference type="GO" id="GO:0035725">
    <property type="term" value="P:sodium ion transmembrane transport"/>
    <property type="evidence" value="ECO:0007669"/>
    <property type="project" value="TreeGrafter"/>
</dbReference>
<proteinExistence type="predicted"/>
<name>A0AAN7VC66_9COLE</name>
<keyword evidence="4" id="KW-1185">Reference proteome</keyword>
<dbReference type="Gene3D" id="1.10.287.70">
    <property type="match status" value="1"/>
</dbReference>
<dbReference type="EMBL" id="JAVRBK010000005">
    <property type="protein sequence ID" value="KAK5643494.1"/>
    <property type="molecule type" value="Genomic_DNA"/>
</dbReference>
<reference evidence="3 4" key="1">
    <citation type="journal article" date="2024" name="Insects">
        <title>An Improved Chromosome-Level Genome Assembly of the Firefly Pyrocoelia pectoralis.</title>
        <authorList>
            <person name="Fu X."/>
            <person name="Meyer-Rochow V.B."/>
            <person name="Ballantyne L."/>
            <person name="Zhu X."/>
        </authorList>
    </citation>
    <scope>NUCLEOTIDE SEQUENCE [LARGE SCALE GENOMIC DNA]</scope>
    <source>
        <strain evidence="3">XCY_ONT2</strain>
    </source>
</reference>
<dbReference type="PANTHER" id="PTHR45689">
    <property type="entry name" value="I[[H]] CHANNEL, ISOFORM E"/>
    <property type="match status" value="1"/>
</dbReference>
<feature type="transmembrane region" description="Helical" evidence="1">
    <location>
        <begin position="114"/>
        <end position="135"/>
    </location>
</feature>
<dbReference type="Gene3D" id="2.60.120.10">
    <property type="entry name" value="Jelly Rolls"/>
    <property type="match status" value="1"/>
</dbReference>
<evidence type="ECO:0000259" key="2">
    <source>
        <dbReference type="PROSITE" id="PS50042"/>
    </source>
</evidence>
<dbReference type="SUPFAM" id="SSF81324">
    <property type="entry name" value="Voltage-gated potassium channels"/>
    <property type="match status" value="1"/>
</dbReference>
<sequence>MDTQGNLYLVLQLLSLLRLLRFITFIKYCNVFRENYQIHFAAYKTVMIVTITFLYFHLVTCCLMLWNVYTMGLLYNYNSTLNTSVPFDYRAMCYKSLLIIRSVGFGDSHQEEHLMGLLIIVCFWIISRLLLILIIGKIMHILKATTSSRHKYVEMVRQLKQYMYHRQLPEYMQRRILKYYEFRFQKRYFRESEILSTISGQLRQEIIMHSCRKLVENVAFFKNIPFALLARIVTCLRSEIFLANDVIVRAATAGNSMFFIASGTVAVFTASGREICHLEDGAHFGEIALVMRDELRVASVVAVDACELYRLDRQEFVRAIHPYPDLLDNIQRIATDRMERTTMLDEHDRREMATKRLY</sequence>
<keyword evidence="1" id="KW-0812">Transmembrane</keyword>
<comment type="caution">
    <text evidence="3">The sequence shown here is derived from an EMBL/GenBank/DDBJ whole genome shotgun (WGS) entry which is preliminary data.</text>
</comment>
<dbReference type="PANTHER" id="PTHR45689:SF14">
    <property type="entry name" value="CYCLIC NUCLEOTIDE-GATED CATION CHANNEL SUBUNIT A-LIKE PROTEIN"/>
    <property type="match status" value="1"/>
</dbReference>
<dbReference type="GO" id="GO:0098855">
    <property type="term" value="C:HCN channel complex"/>
    <property type="evidence" value="ECO:0007669"/>
    <property type="project" value="TreeGrafter"/>
</dbReference>
<keyword evidence="1" id="KW-1133">Transmembrane helix</keyword>
<dbReference type="CDD" id="cd00038">
    <property type="entry name" value="CAP_ED"/>
    <property type="match status" value="1"/>
</dbReference>
<accession>A0AAN7VC66</accession>
<dbReference type="Pfam" id="PF00027">
    <property type="entry name" value="cNMP_binding"/>
    <property type="match status" value="1"/>
</dbReference>
<feature type="domain" description="Cyclic nucleotide-binding" evidence="2">
    <location>
        <begin position="220"/>
        <end position="326"/>
    </location>
</feature>
<organism evidence="3 4">
    <name type="scientific">Pyrocoelia pectoralis</name>
    <dbReference type="NCBI Taxonomy" id="417401"/>
    <lineage>
        <taxon>Eukaryota</taxon>
        <taxon>Metazoa</taxon>
        <taxon>Ecdysozoa</taxon>
        <taxon>Arthropoda</taxon>
        <taxon>Hexapoda</taxon>
        <taxon>Insecta</taxon>
        <taxon>Pterygota</taxon>
        <taxon>Neoptera</taxon>
        <taxon>Endopterygota</taxon>
        <taxon>Coleoptera</taxon>
        <taxon>Polyphaga</taxon>
        <taxon>Elateriformia</taxon>
        <taxon>Elateroidea</taxon>
        <taxon>Lampyridae</taxon>
        <taxon>Lampyrinae</taxon>
        <taxon>Pyrocoelia</taxon>
    </lineage>
</organism>
<feature type="transmembrane region" description="Helical" evidence="1">
    <location>
        <begin position="6"/>
        <end position="26"/>
    </location>
</feature>